<dbReference type="AlphaFoldDB" id="A0A9J6D9K7"/>
<evidence type="ECO:0000256" key="1">
    <source>
        <dbReference type="SAM" id="MobiDB-lite"/>
    </source>
</evidence>
<proteinExistence type="predicted"/>
<organism evidence="2 3">
    <name type="scientific">Rhipicephalus microplus</name>
    <name type="common">Cattle tick</name>
    <name type="synonym">Boophilus microplus</name>
    <dbReference type="NCBI Taxonomy" id="6941"/>
    <lineage>
        <taxon>Eukaryota</taxon>
        <taxon>Metazoa</taxon>
        <taxon>Ecdysozoa</taxon>
        <taxon>Arthropoda</taxon>
        <taxon>Chelicerata</taxon>
        <taxon>Arachnida</taxon>
        <taxon>Acari</taxon>
        <taxon>Parasitiformes</taxon>
        <taxon>Ixodida</taxon>
        <taxon>Ixodoidea</taxon>
        <taxon>Ixodidae</taxon>
        <taxon>Rhipicephalinae</taxon>
        <taxon>Rhipicephalus</taxon>
        <taxon>Boophilus</taxon>
    </lineage>
</organism>
<evidence type="ECO:0000313" key="2">
    <source>
        <dbReference type="EMBL" id="KAH8018812.1"/>
    </source>
</evidence>
<dbReference type="EMBL" id="JABSTU010000010">
    <property type="protein sequence ID" value="KAH8018812.1"/>
    <property type="molecule type" value="Genomic_DNA"/>
</dbReference>
<accession>A0A9J6D9K7</accession>
<feature type="region of interest" description="Disordered" evidence="1">
    <location>
        <begin position="1"/>
        <end position="33"/>
    </location>
</feature>
<gene>
    <name evidence="2" type="ORF">HPB51_012316</name>
</gene>
<dbReference type="Proteomes" id="UP000821866">
    <property type="component" value="Chromosome 8"/>
</dbReference>
<comment type="caution">
    <text evidence="2">The sequence shown here is derived from an EMBL/GenBank/DDBJ whole genome shotgun (WGS) entry which is preliminary data.</text>
</comment>
<name>A0A9J6D9K7_RHIMP</name>
<evidence type="ECO:0000313" key="3">
    <source>
        <dbReference type="Proteomes" id="UP000821866"/>
    </source>
</evidence>
<sequence>MTRAHTVEWRGSARGGLGQPSPQESSRTLRRSPPVKYELTCARNWRHAPVTRSGDKGKQRDYALTDAIFRGFCALLKDAREKETASRGARAQRWRESGARSARRLTSWSKRRTYGWPPALTDGRTASGHSLIGQQRLKAGTARLGPSSAPCQRQPGFSRRNGPLAHLGGCGASWARFATDAV</sequence>
<reference evidence="2" key="1">
    <citation type="journal article" date="2020" name="Cell">
        <title>Large-Scale Comparative Analyses of Tick Genomes Elucidate Their Genetic Diversity and Vector Capacities.</title>
        <authorList>
            <consortium name="Tick Genome and Microbiome Consortium (TIGMIC)"/>
            <person name="Jia N."/>
            <person name="Wang J."/>
            <person name="Shi W."/>
            <person name="Du L."/>
            <person name="Sun Y."/>
            <person name="Zhan W."/>
            <person name="Jiang J.F."/>
            <person name="Wang Q."/>
            <person name="Zhang B."/>
            <person name="Ji P."/>
            <person name="Bell-Sakyi L."/>
            <person name="Cui X.M."/>
            <person name="Yuan T.T."/>
            <person name="Jiang B.G."/>
            <person name="Yang W.F."/>
            <person name="Lam T.T."/>
            <person name="Chang Q.C."/>
            <person name="Ding S.J."/>
            <person name="Wang X.J."/>
            <person name="Zhu J.G."/>
            <person name="Ruan X.D."/>
            <person name="Zhao L."/>
            <person name="Wei J.T."/>
            <person name="Ye R.Z."/>
            <person name="Que T.C."/>
            <person name="Du C.H."/>
            <person name="Zhou Y.H."/>
            <person name="Cheng J.X."/>
            <person name="Dai P.F."/>
            <person name="Guo W.B."/>
            <person name="Han X.H."/>
            <person name="Huang E.J."/>
            <person name="Li L.F."/>
            <person name="Wei W."/>
            <person name="Gao Y.C."/>
            <person name="Liu J.Z."/>
            <person name="Shao H.Z."/>
            <person name="Wang X."/>
            <person name="Wang C.C."/>
            <person name="Yang T.C."/>
            <person name="Huo Q.B."/>
            <person name="Li W."/>
            <person name="Chen H.Y."/>
            <person name="Chen S.E."/>
            <person name="Zhou L.G."/>
            <person name="Ni X.B."/>
            <person name="Tian J.H."/>
            <person name="Sheng Y."/>
            <person name="Liu T."/>
            <person name="Pan Y.S."/>
            <person name="Xia L.Y."/>
            <person name="Li J."/>
            <person name="Zhao F."/>
            <person name="Cao W.C."/>
        </authorList>
    </citation>
    <scope>NUCLEOTIDE SEQUENCE</scope>
    <source>
        <strain evidence="2">Rmic-2018</strain>
    </source>
</reference>
<keyword evidence="3" id="KW-1185">Reference proteome</keyword>
<reference evidence="2" key="2">
    <citation type="submission" date="2021-09" db="EMBL/GenBank/DDBJ databases">
        <authorList>
            <person name="Jia N."/>
            <person name="Wang J."/>
            <person name="Shi W."/>
            <person name="Du L."/>
            <person name="Sun Y."/>
            <person name="Zhan W."/>
            <person name="Jiang J."/>
            <person name="Wang Q."/>
            <person name="Zhang B."/>
            <person name="Ji P."/>
            <person name="Sakyi L.B."/>
            <person name="Cui X."/>
            <person name="Yuan T."/>
            <person name="Jiang B."/>
            <person name="Yang W."/>
            <person name="Lam T.T.-Y."/>
            <person name="Chang Q."/>
            <person name="Ding S."/>
            <person name="Wang X."/>
            <person name="Zhu J."/>
            <person name="Ruan X."/>
            <person name="Zhao L."/>
            <person name="Wei J."/>
            <person name="Que T."/>
            <person name="Du C."/>
            <person name="Cheng J."/>
            <person name="Dai P."/>
            <person name="Han X."/>
            <person name="Huang E."/>
            <person name="Gao Y."/>
            <person name="Liu J."/>
            <person name="Shao H."/>
            <person name="Ye R."/>
            <person name="Li L."/>
            <person name="Wei W."/>
            <person name="Wang X."/>
            <person name="Wang C."/>
            <person name="Huo Q."/>
            <person name="Li W."/>
            <person name="Guo W."/>
            <person name="Chen H."/>
            <person name="Chen S."/>
            <person name="Zhou L."/>
            <person name="Zhou L."/>
            <person name="Ni X."/>
            <person name="Tian J."/>
            <person name="Zhou Y."/>
            <person name="Sheng Y."/>
            <person name="Liu T."/>
            <person name="Pan Y."/>
            <person name="Xia L."/>
            <person name="Li J."/>
            <person name="Zhao F."/>
            <person name="Cao W."/>
        </authorList>
    </citation>
    <scope>NUCLEOTIDE SEQUENCE</scope>
    <source>
        <strain evidence="2">Rmic-2018</strain>
        <tissue evidence="2">Larvae</tissue>
    </source>
</reference>
<protein>
    <submittedName>
        <fullName evidence="2">Uncharacterized protein</fullName>
    </submittedName>
</protein>